<evidence type="ECO:0008006" key="3">
    <source>
        <dbReference type="Google" id="ProtNLM"/>
    </source>
</evidence>
<dbReference type="Pfam" id="PF13711">
    <property type="entry name" value="DUF4160"/>
    <property type="match status" value="1"/>
</dbReference>
<name>A0A1F6CPM2_HANXR</name>
<comment type="caution">
    <text evidence="1">The sequence shown here is derived from an EMBL/GenBank/DDBJ whole genome shotgun (WGS) entry which is preliminary data.</text>
</comment>
<gene>
    <name evidence="1" type="ORF">A3F84_14440</name>
</gene>
<dbReference type="InterPro" id="IPR025427">
    <property type="entry name" value="DUF4160"/>
</dbReference>
<organism evidence="1 2">
    <name type="scientific">Handelsmanbacteria sp. (strain RIFCSPLOWO2_12_FULL_64_10)</name>
    <dbReference type="NCBI Taxonomy" id="1817868"/>
    <lineage>
        <taxon>Bacteria</taxon>
        <taxon>Candidatus Handelsmaniibacteriota</taxon>
    </lineage>
</organism>
<protein>
    <recommendedName>
        <fullName evidence="3">DUF4160 domain-containing protein</fullName>
    </recommendedName>
</protein>
<sequence>MPRIKGIPGPYRFFFTSFDCIEPPHVHVERENKTCKFWLEPLGLARSHGFSARELNAIRRIIQTHRAIILEVWHEHCG</sequence>
<dbReference type="AlphaFoldDB" id="A0A1F6CPM2"/>
<evidence type="ECO:0000313" key="2">
    <source>
        <dbReference type="Proteomes" id="UP000178606"/>
    </source>
</evidence>
<proteinExistence type="predicted"/>
<dbReference type="EMBL" id="MFKF01000194">
    <property type="protein sequence ID" value="OGG51139.1"/>
    <property type="molecule type" value="Genomic_DNA"/>
</dbReference>
<accession>A0A1F6CPM2</accession>
<evidence type="ECO:0000313" key="1">
    <source>
        <dbReference type="EMBL" id="OGG51139.1"/>
    </source>
</evidence>
<dbReference type="Proteomes" id="UP000178606">
    <property type="component" value="Unassembled WGS sequence"/>
</dbReference>
<reference evidence="1 2" key="1">
    <citation type="journal article" date="2016" name="Nat. Commun.">
        <title>Thousands of microbial genomes shed light on interconnected biogeochemical processes in an aquifer system.</title>
        <authorList>
            <person name="Anantharaman K."/>
            <person name="Brown C.T."/>
            <person name="Hug L.A."/>
            <person name="Sharon I."/>
            <person name="Castelle C.J."/>
            <person name="Probst A.J."/>
            <person name="Thomas B.C."/>
            <person name="Singh A."/>
            <person name="Wilkins M.J."/>
            <person name="Karaoz U."/>
            <person name="Brodie E.L."/>
            <person name="Williams K.H."/>
            <person name="Hubbard S.S."/>
            <person name="Banfield J.F."/>
        </authorList>
    </citation>
    <scope>NUCLEOTIDE SEQUENCE [LARGE SCALE GENOMIC DNA]</scope>
    <source>
        <strain evidence="2">RIFCSPLOWO2_12_FULL_64_10</strain>
    </source>
</reference>